<dbReference type="GeneID" id="90954839"/>
<protein>
    <submittedName>
        <fullName evidence="1">Uncharacterized protein</fullName>
    </submittedName>
</protein>
<evidence type="ECO:0000313" key="1">
    <source>
        <dbReference type="EMBL" id="KAF7565180.1"/>
    </source>
</evidence>
<proteinExistence type="predicted"/>
<evidence type="ECO:0000313" key="2">
    <source>
        <dbReference type="Proteomes" id="UP000245464"/>
    </source>
</evidence>
<name>A0A834VII8_9PLEO</name>
<gene>
    <name evidence="1" type="ORF">PtrM4_046140</name>
</gene>
<reference evidence="1" key="1">
    <citation type="journal article" date="2018" name="BMC Genomics">
        <title>Comparative genomics of the wheat fungal pathogen Pyrenophora tritici-repentis reveals chromosomal variations and genome plasticity.</title>
        <authorList>
            <person name="Moolhuijzen P."/>
            <person name="See P.T."/>
            <person name="Hane J.K."/>
            <person name="Shi G."/>
            <person name="Liu Z."/>
            <person name="Oliver R.P."/>
            <person name="Moffat C.S."/>
        </authorList>
    </citation>
    <scope>NUCLEOTIDE SEQUENCE [LARGE SCALE GENOMIC DNA]</scope>
    <source>
        <strain evidence="1">M4</strain>
    </source>
</reference>
<organism evidence="1 2">
    <name type="scientific">Pyrenophora tritici-repentis</name>
    <dbReference type="NCBI Taxonomy" id="45151"/>
    <lineage>
        <taxon>Eukaryota</taxon>
        <taxon>Fungi</taxon>
        <taxon>Dikarya</taxon>
        <taxon>Ascomycota</taxon>
        <taxon>Pezizomycotina</taxon>
        <taxon>Dothideomycetes</taxon>
        <taxon>Pleosporomycetidae</taxon>
        <taxon>Pleosporales</taxon>
        <taxon>Pleosporineae</taxon>
        <taxon>Pleosporaceae</taxon>
        <taxon>Pyrenophora</taxon>
    </lineage>
</organism>
<dbReference type="AlphaFoldDB" id="A0A834VII8"/>
<dbReference type="Proteomes" id="UP000245464">
    <property type="component" value="Chromosome 10"/>
</dbReference>
<dbReference type="KEGG" id="ptrr:90954839"/>
<dbReference type="EMBL" id="NQIK02000010">
    <property type="protein sequence ID" value="KAF7565180.1"/>
    <property type="molecule type" value="Genomic_DNA"/>
</dbReference>
<dbReference type="RefSeq" id="XP_065959195.1">
    <property type="nucleotide sequence ID" value="XM_066104631.1"/>
</dbReference>
<comment type="caution">
    <text evidence="1">The sequence shown here is derived from an EMBL/GenBank/DDBJ whole genome shotgun (WGS) entry which is preliminary data.</text>
</comment>
<sequence>MQTDDTLGLSDNAFADREDKELRFKAKDKKYLTDTDPIEFNGCMVHLGSGNVITLRQKKQGEKLENAVDAKSYIQQRARGAYIATICQPEASFDLAAAAQATEPTKEEISRLLRSWHY</sequence>
<accession>A0A834VII8</accession>